<dbReference type="EMBL" id="CP061274">
    <property type="protein sequence ID" value="QOD44080.1"/>
    <property type="molecule type" value="Genomic_DNA"/>
</dbReference>
<evidence type="ECO:0000313" key="5">
    <source>
        <dbReference type="EMBL" id="QOD44080.1"/>
    </source>
</evidence>
<evidence type="ECO:0000256" key="3">
    <source>
        <dbReference type="ARBA" id="ARBA00023163"/>
    </source>
</evidence>
<protein>
    <submittedName>
        <fullName evidence="5">Helix-turn-helix transcriptional regulator</fullName>
    </submittedName>
</protein>
<dbReference type="PRINTS" id="PR00778">
    <property type="entry name" value="HTHARSR"/>
</dbReference>
<dbReference type="SUPFAM" id="SSF46785">
    <property type="entry name" value="Winged helix' DNA-binding domain"/>
    <property type="match status" value="1"/>
</dbReference>
<evidence type="ECO:0000256" key="1">
    <source>
        <dbReference type="ARBA" id="ARBA00023015"/>
    </source>
</evidence>
<accession>A0A7L7Z2Y0</accession>
<keyword evidence="3" id="KW-0804">Transcription</keyword>
<dbReference type="InterPro" id="IPR051081">
    <property type="entry name" value="HTH_MetalResp_TranReg"/>
</dbReference>
<evidence type="ECO:0000256" key="2">
    <source>
        <dbReference type="ARBA" id="ARBA00023125"/>
    </source>
</evidence>
<dbReference type="PROSITE" id="PS00846">
    <property type="entry name" value="HTH_ARSR_1"/>
    <property type="match status" value="1"/>
</dbReference>
<dbReference type="SMART" id="SM00418">
    <property type="entry name" value="HTH_ARSR"/>
    <property type="match status" value="1"/>
</dbReference>
<feature type="domain" description="HTH arsR-type" evidence="4">
    <location>
        <begin position="24"/>
        <end position="121"/>
    </location>
</feature>
<sequence>MSTPVRVPARDVADCCPPLGVAALDQDAAEQLSGALKAIADPARLRIVSMVAAADAGELCACDLPGRLGLSQPTVSHHCRVLVDAGILSREKRGTWAWYALVPGALDAVASVLTGRPARGSALR</sequence>
<dbReference type="NCBIfam" id="NF033788">
    <property type="entry name" value="HTH_metalloreg"/>
    <property type="match status" value="1"/>
</dbReference>
<dbReference type="InterPro" id="IPR036390">
    <property type="entry name" value="WH_DNA-bd_sf"/>
</dbReference>
<dbReference type="GO" id="GO:0003677">
    <property type="term" value="F:DNA binding"/>
    <property type="evidence" value="ECO:0007669"/>
    <property type="project" value="UniProtKB-KW"/>
</dbReference>
<dbReference type="InterPro" id="IPR001845">
    <property type="entry name" value="HTH_ArsR_DNA-bd_dom"/>
</dbReference>
<organism evidence="5 6">
    <name type="scientific">Clavibacter zhangzhiyongii</name>
    <dbReference type="NCBI Taxonomy" id="2768071"/>
    <lineage>
        <taxon>Bacteria</taxon>
        <taxon>Bacillati</taxon>
        <taxon>Actinomycetota</taxon>
        <taxon>Actinomycetes</taxon>
        <taxon>Micrococcales</taxon>
        <taxon>Microbacteriaceae</taxon>
        <taxon>Clavibacter</taxon>
    </lineage>
</organism>
<keyword evidence="6" id="KW-1185">Reference proteome</keyword>
<dbReference type="PROSITE" id="PS50987">
    <property type="entry name" value="HTH_ARSR_2"/>
    <property type="match status" value="1"/>
</dbReference>
<dbReference type="InterPro" id="IPR018334">
    <property type="entry name" value="ArsR_HTH"/>
</dbReference>
<dbReference type="Gene3D" id="1.10.10.10">
    <property type="entry name" value="Winged helix-like DNA-binding domain superfamily/Winged helix DNA-binding domain"/>
    <property type="match status" value="1"/>
</dbReference>
<dbReference type="InterPro" id="IPR036388">
    <property type="entry name" value="WH-like_DNA-bd_sf"/>
</dbReference>
<name>A0A7L7Z2Y0_9MICO</name>
<keyword evidence="1" id="KW-0805">Transcription regulation</keyword>
<dbReference type="AlphaFoldDB" id="A0A7L7Z2Y0"/>
<proteinExistence type="predicted"/>
<gene>
    <name evidence="5" type="ORF">H9X71_01575</name>
</gene>
<dbReference type="RefSeq" id="WP_191148015.1">
    <property type="nucleotide sequence ID" value="NZ_CP061274.1"/>
</dbReference>
<dbReference type="CDD" id="cd00090">
    <property type="entry name" value="HTH_ARSR"/>
    <property type="match status" value="1"/>
</dbReference>
<keyword evidence="2" id="KW-0238">DNA-binding</keyword>
<dbReference type="GO" id="GO:0003700">
    <property type="term" value="F:DNA-binding transcription factor activity"/>
    <property type="evidence" value="ECO:0007669"/>
    <property type="project" value="InterPro"/>
</dbReference>
<reference evidence="5 6" key="1">
    <citation type="submission" date="2020-08" db="EMBL/GenBank/DDBJ databases">
        <title>Description of Clavibacter zhangzhiyonge sp. nov., a phytopathogenic actinobacterium isolated from barley seeds, causing leaf brown spot and decline.</title>
        <authorList>
            <person name="Tian Q."/>
            <person name="Chuan J."/>
            <person name="Zhao W."/>
            <person name="Li X."/>
        </authorList>
    </citation>
    <scope>NUCLEOTIDE SEQUENCE [LARGE SCALE GENOMIC DNA]</scope>
    <source>
        <strain evidence="5 6">DM1</strain>
    </source>
</reference>
<dbReference type="KEGG" id="czh:H9X71_01575"/>
<evidence type="ECO:0000259" key="4">
    <source>
        <dbReference type="PROSITE" id="PS50987"/>
    </source>
</evidence>
<dbReference type="Proteomes" id="UP000516660">
    <property type="component" value="Chromosome"/>
</dbReference>
<dbReference type="PANTHER" id="PTHR33154">
    <property type="entry name" value="TRANSCRIPTIONAL REGULATOR, ARSR FAMILY"/>
    <property type="match status" value="1"/>
</dbReference>
<dbReference type="PANTHER" id="PTHR33154:SF18">
    <property type="entry name" value="ARSENICAL RESISTANCE OPERON REPRESSOR"/>
    <property type="match status" value="1"/>
</dbReference>
<dbReference type="InterPro" id="IPR011991">
    <property type="entry name" value="ArsR-like_HTH"/>
</dbReference>
<evidence type="ECO:0000313" key="6">
    <source>
        <dbReference type="Proteomes" id="UP000516660"/>
    </source>
</evidence>
<dbReference type="Pfam" id="PF01022">
    <property type="entry name" value="HTH_5"/>
    <property type="match status" value="1"/>
</dbReference>